<gene>
    <name evidence="1" type="ORF">LEP1GSC150_1575</name>
</gene>
<dbReference type="Proteomes" id="UP000011778">
    <property type="component" value="Unassembled WGS sequence"/>
</dbReference>
<dbReference type="EMBL" id="AFMD02000491">
    <property type="protein sequence ID" value="EMG19651.1"/>
    <property type="molecule type" value="Genomic_DNA"/>
</dbReference>
<sequence>MPYKEGKDLIVQLQNSVVQNNFVDYKLIRKSQRYTVNLKTNLYNKLLSEGIISEIEGIIGILNFDSYYHNDLGILESPNDQDLII</sequence>
<organism evidence="1 2">
    <name type="scientific">Leptospira interrogans serovar Copenhageni str. LT2050</name>
    <dbReference type="NCBI Taxonomy" id="1001598"/>
    <lineage>
        <taxon>Bacteria</taxon>
        <taxon>Pseudomonadati</taxon>
        <taxon>Spirochaetota</taxon>
        <taxon>Spirochaetia</taxon>
        <taxon>Leptospirales</taxon>
        <taxon>Leptospiraceae</taxon>
        <taxon>Leptospira</taxon>
    </lineage>
</organism>
<reference evidence="1 2" key="1">
    <citation type="submission" date="2013-02" db="EMBL/GenBank/DDBJ databases">
        <authorList>
            <person name="Harkins D.M."/>
            <person name="Durkin A.S."/>
            <person name="Brinkac L.M."/>
            <person name="Haft D.H."/>
            <person name="Selengut J.D."/>
            <person name="Sanka R."/>
            <person name="DePew J."/>
            <person name="Purushe J."/>
            <person name="Tulsiani S.M."/>
            <person name="Graham G.C."/>
            <person name="Burns M.-A."/>
            <person name="Dohnt M.F."/>
            <person name="Smythe L.D."/>
            <person name="McKay D.B."/>
            <person name="Craig S.B."/>
            <person name="Vinetz J.M."/>
            <person name="Sutton G.G."/>
            <person name="Nierman W.C."/>
            <person name="Fouts D.E."/>
        </authorList>
    </citation>
    <scope>NUCLEOTIDE SEQUENCE [LARGE SCALE GENOMIC DNA]</scope>
    <source>
        <strain evidence="1 2">LT2050</strain>
    </source>
</reference>
<accession>M3HNW0</accession>
<dbReference type="AlphaFoldDB" id="M3HNW0"/>
<evidence type="ECO:0000313" key="1">
    <source>
        <dbReference type="EMBL" id="EMG19651.1"/>
    </source>
</evidence>
<comment type="caution">
    <text evidence="1">The sequence shown here is derived from an EMBL/GenBank/DDBJ whole genome shotgun (WGS) entry which is preliminary data.</text>
</comment>
<proteinExistence type="predicted"/>
<protein>
    <submittedName>
        <fullName evidence="1">Uncharacterized protein</fullName>
    </submittedName>
</protein>
<name>M3HNW0_LEPIT</name>
<evidence type="ECO:0000313" key="2">
    <source>
        <dbReference type="Proteomes" id="UP000011778"/>
    </source>
</evidence>